<accession>A0ABV7ZT65</accession>
<proteinExistence type="predicted"/>
<evidence type="ECO:0000313" key="2">
    <source>
        <dbReference type="EMBL" id="MFC3850320.1"/>
    </source>
</evidence>
<protein>
    <submittedName>
        <fullName evidence="2">Uncharacterized protein</fullName>
    </submittedName>
</protein>
<dbReference type="Proteomes" id="UP001595751">
    <property type="component" value="Unassembled WGS sequence"/>
</dbReference>
<evidence type="ECO:0000313" key="3">
    <source>
        <dbReference type="Proteomes" id="UP001595751"/>
    </source>
</evidence>
<dbReference type="RefSeq" id="WP_290289926.1">
    <property type="nucleotide sequence ID" value="NZ_CP047211.1"/>
</dbReference>
<name>A0ABV7ZT65_9CORY</name>
<gene>
    <name evidence="2" type="ORF">ACFORJ_09105</name>
</gene>
<dbReference type="EMBL" id="JBHRZN010000003">
    <property type="protein sequence ID" value="MFC3850320.1"/>
    <property type="molecule type" value="Genomic_DNA"/>
</dbReference>
<reference evidence="3" key="1">
    <citation type="journal article" date="2019" name="Int. J. Syst. Evol. Microbiol.">
        <title>The Global Catalogue of Microorganisms (GCM) 10K type strain sequencing project: providing services to taxonomists for standard genome sequencing and annotation.</title>
        <authorList>
            <consortium name="The Broad Institute Genomics Platform"/>
            <consortium name="The Broad Institute Genome Sequencing Center for Infectious Disease"/>
            <person name="Wu L."/>
            <person name="Ma J."/>
        </authorList>
    </citation>
    <scope>NUCLEOTIDE SEQUENCE [LARGE SCALE GENOMIC DNA]</scope>
    <source>
        <strain evidence="3">CCUG 53252</strain>
    </source>
</reference>
<keyword evidence="3" id="KW-1185">Reference proteome</keyword>
<evidence type="ECO:0000256" key="1">
    <source>
        <dbReference type="SAM" id="MobiDB-lite"/>
    </source>
</evidence>
<organism evidence="2 3">
    <name type="scientific">Corynebacterium hansenii</name>
    <dbReference type="NCBI Taxonomy" id="394964"/>
    <lineage>
        <taxon>Bacteria</taxon>
        <taxon>Bacillati</taxon>
        <taxon>Actinomycetota</taxon>
        <taxon>Actinomycetes</taxon>
        <taxon>Mycobacteriales</taxon>
        <taxon>Corynebacteriaceae</taxon>
        <taxon>Corynebacterium</taxon>
    </lineage>
</organism>
<feature type="region of interest" description="Disordered" evidence="1">
    <location>
        <begin position="56"/>
        <end position="80"/>
    </location>
</feature>
<sequence length="156" mass="16055">MTTEYASAGTMSGDESLPSVIRIFIFTDEKGRAAAAGKIRGALEEFVPGAGAEVYEDVMPDGDQGSSMQDEWLDANPGADVGERARQRITIVVPGLSHAELADLSAPLAGVVSPGWGTGVAAERAHGEGSVPCRVAVGRADEQPGTPPAAVDHRSV</sequence>
<comment type="caution">
    <text evidence="2">The sequence shown here is derived from an EMBL/GenBank/DDBJ whole genome shotgun (WGS) entry which is preliminary data.</text>
</comment>